<accession>A0A9P0AH57</accession>
<name>A0A9P0AH57_BEMTA</name>
<evidence type="ECO:0000313" key="1">
    <source>
        <dbReference type="EMBL" id="CAH0391689.1"/>
    </source>
</evidence>
<dbReference type="Proteomes" id="UP001152759">
    <property type="component" value="Chromosome 6"/>
</dbReference>
<dbReference type="AlphaFoldDB" id="A0A9P0AH57"/>
<sequence>MHCVKHSAVSSDHRCETHSAYKPVGILHALRQIQCGPRGAAGEVKIIRPH</sequence>
<reference evidence="1" key="1">
    <citation type="submission" date="2021-12" db="EMBL/GenBank/DDBJ databases">
        <authorList>
            <person name="King R."/>
        </authorList>
    </citation>
    <scope>NUCLEOTIDE SEQUENCE</scope>
</reference>
<keyword evidence="2" id="KW-1185">Reference proteome</keyword>
<evidence type="ECO:0000313" key="2">
    <source>
        <dbReference type="Proteomes" id="UP001152759"/>
    </source>
</evidence>
<protein>
    <submittedName>
        <fullName evidence="1">Uncharacterized protein</fullName>
    </submittedName>
</protein>
<proteinExistence type="predicted"/>
<dbReference type="EMBL" id="OU963867">
    <property type="protein sequence ID" value="CAH0391689.1"/>
    <property type="molecule type" value="Genomic_DNA"/>
</dbReference>
<feature type="non-terminal residue" evidence="1">
    <location>
        <position position="50"/>
    </location>
</feature>
<organism evidence="1 2">
    <name type="scientific">Bemisia tabaci</name>
    <name type="common">Sweetpotato whitefly</name>
    <name type="synonym">Aleurodes tabaci</name>
    <dbReference type="NCBI Taxonomy" id="7038"/>
    <lineage>
        <taxon>Eukaryota</taxon>
        <taxon>Metazoa</taxon>
        <taxon>Ecdysozoa</taxon>
        <taxon>Arthropoda</taxon>
        <taxon>Hexapoda</taxon>
        <taxon>Insecta</taxon>
        <taxon>Pterygota</taxon>
        <taxon>Neoptera</taxon>
        <taxon>Paraneoptera</taxon>
        <taxon>Hemiptera</taxon>
        <taxon>Sternorrhyncha</taxon>
        <taxon>Aleyrodoidea</taxon>
        <taxon>Aleyrodidae</taxon>
        <taxon>Aleyrodinae</taxon>
        <taxon>Bemisia</taxon>
    </lineage>
</organism>
<gene>
    <name evidence="1" type="ORF">BEMITA_LOCUS10286</name>
</gene>